<dbReference type="PROSITE" id="PS50928">
    <property type="entry name" value="ABC_TM1"/>
    <property type="match status" value="1"/>
</dbReference>
<feature type="transmembrane region" description="Helical" evidence="7">
    <location>
        <begin position="215"/>
        <end position="239"/>
    </location>
</feature>
<comment type="subcellular location">
    <subcellularLocation>
        <location evidence="1 7">Cell membrane</location>
        <topology evidence="1 7">Multi-pass membrane protein</topology>
    </subcellularLocation>
</comment>
<dbReference type="RefSeq" id="WP_167035976.1">
    <property type="nucleotide sequence ID" value="NZ_BAAANA010000001.1"/>
</dbReference>
<keyword evidence="5 7" id="KW-1133">Transmembrane helix</keyword>
<evidence type="ECO:0000256" key="4">
    <source>
        <dbReference type="ARBA" id="ARBA00022692"/>
    </source>
</evidence>
<accession>A0A7Y2M1Z3</accession>
<keyword evidence="11" id="KW-1185">Reference proteome</keyword>
<keyword evidence="2 7" id="KW-0813">Transport</keyword>
<feature type="transmembrane region" description="Helical" evidence="7">
    <location>
        <begin position="35"/>
        <end position="56"/>
    </location>
</feature>
<dbReference type="GO" id="GO:0055085">
    <property type="term" value="P:transmembrane transport"/>
    <property type="evidence" value="ECO:0007669"/>
    <property type="project" value="InterPro"/>
</dbReference>
<dbReference type="InterPro" id="IPR035906">
    <property type="entry name" value="MetI-like_sf"/>
</dbReference>
<name>A0A7Y2M1Z3_9MICO</name>
<evidence type="ECO:0000256" key="3">
    <source>
        <dbReference type="ARBA" id="ARBA00022475"/>
    </source>
</evidence>
<keyword evidence="6 7" id="KW-0472">Membrane</keyword>
<evidence type="ECO:0000256" key="8">
    <source>
        <dbReference type="SAM" id="MobiDB-lite"/>
    </source>
</evidence>
<feature type="region of interest" description="Disordered" evidence="8">
    <location>
        <begin position="1"/>
        <end position="30"/>
    </location>
</feature>
<dbReference type="PANTHER" id="PTHR43386:SF1">
    <property type="entry name" value="D,D-DIPEPTIDE TRANSPORT SYSTEM PERMEASE PROTEIN DDPC-RELATED"/>
    <property type="match status" value="1"/>
</dbReference>
<dbReference type="PANTHER" id="PTHR43386">
    <property type="entry name" value="OLIGOPEPTIDE TRANSPORT SYSTEM PERMEASE PROTEIN APPC"/>
    <property type="match status" value="1"/>
</dbReference>
<evidence type="ECO:0000256" key="7">
    <source>
        <dbReference type="RuleBase" id="RU363032"/>
    </source>
</evidence>
<dbReference type="SUPFAM" id="SSF161098">
    <property type="entry name" value="MetI-like"/>
    <property type="match status" value="1"/>
</dbReference>
<dbReference type="Pfam" id="PF00528">
    <property type="entry name" value="BPD_transp_1"/>
    <property type="match status" value="1"/>
</dbReference>
<feature type="transmembrane region" description="Helical" evidence="7">
    <location>
        <begin position="264"/>
        <end position="283"/>
    </location>
</feature>
<proteinExistence type="inferred from homology"/>
<evidence type="ECO:0000256" key="2">
    <source>
        <dbReference type="ARBA" id="ARBA00022448"/>
    </source>
</evidence>
<feature type="transmembrane region" description="Helical" evidence="7">
    <location>
        <begin position="158"/>
        <end position="176"/>
    </location>
</feature>
<protein>
    <submittedName>
        <fullName evidence="10">ABC transporter permease</fullName>
    </submittedName>
</protein>
<evidence type="ECO:0000256" key="1">
    <source>
        <dbReference type="ARBA" id="ARBA00004651"/>
    </source>
</evidence>
<feature type="transmembrane region" description="Helical" evidence="7">
    <location>
        <begin position="134"/>
        <end position="152"/>
    </location>
</feature>
<comment type="similarity">
    <text evidence="7">Belongs to the binding-protein-dependent transport system permease family.</text>
</comment>
<evidence type="ECO:0000313" key="10">
    <source>
        <dbReference type="EMBL" id="NNH04712.1"/>
    </source>
</evidence>
<evidence type="ECO:0000256" key="6">
    <source>
        <dbReference type="ARBA" id="ARBA00023136"/>
    </source>
</evidence>
<dbReference type="Gene3D" id="1.10.3720.10">
    <property type="entry name" value="MetI-like"/>
    <property type="match status" value="1"/>
</dbReference>
<keyword evidence="3" id="KW-1003">Cell membrane</keyword>
<dbReference type="Proteomes" id="UP000543598">
    <property type="component" value="Unassembled WGS sequence"/>
</dbReference>
<feature type="transmembrane region" description="Helical" evidence="7">
    <location>
        <begin position="99"/>
        <end position="122"/>
    </location>
</feature>
<organism evidence="10 11">
    <name type="scientific">Microbacterium ulmi</name>
    <dbReference type="NCBI Taxonomy" id="179095"/>
    <lineage>
        <taxon>Bacteria</taxon>
        <taxon>Bacillati</taxon>
        <taxon>Actinomycetota</taxon>
        <taxon>Actinomycetes</taxon>
        <taxon>Micrococcales</taxon>
        <taxon>Microbacteriaceae</taxon>
        <taxon>Microbacterium</taxon>
    </lineage>
</organism>
<dbReference type="CDD" id="cd06261">
    <property type="entry name" value="TM_PBP2"/>
    <property type="match status" value="1"/>
</dbReference>
<dbReference type="AlphaFoldDB" id="A0A7Y2M1Z3"/>
<feature type="domain" description="ABC transmembrane type-1" evidence="9">
    <location>
        <begin position="95"/>
        <end position="284"/>
    </location>
</feature>
<dbReference type="GO" id="GO:0005886">
    <property type="term" value="C:plasma membrane"/>
    <property type="evidence" value="ECO:0007669"/>
    <property type="project" value="UniProtKB-SubCell"/>
</dbReference>
<keyword evidence="4 7" id="KW-0812">Transmembrane</keyword>
<dbReference type="EMBL" id="JABEMB010000021">
    <property type="protein sequence ID" value="NNH04712.1"/>
    <property type="molecule type" value="Genomic_DNA"/>
</dbReference>
<comment type="caution">
    <text evidence="10">The sequence shown here is derived from an EMBL/GenBank/DDBJ whole genome shotgun (WGS) entry which is preliminary data.</text>
</comment>
<evidence type="ECO:0000313" key="11">
    <source>
        <dbReference type="Proteomes" id="UP000543598"/>
    </source>
</evidence>
<sequence length="296" mass="31835">MESSSQDETAPLDAADELQPTGAGSKRRCKRPRRWGAAHAVMIVMLAFAFIVPLFAPPDAMAVAPQHRFEPPSIEWPLGTDHLGRDLLYVTAIGLRTSILVSVLVVLTGGLFGWLAGAFSAYVGGWVDNVLSRIMDVFFAFPATILAIALLTALGTNFGNFVFVLALASWVNYARVIRARVLTLRDEEFMQAARLYGASVPATIRRHVWPNTSDLWIAVAMVQLPNVMLGEATLSFLGFGLQPPDISLGVVIASEKDYLLTNSWPVLLAGLVLVVTCASLASVGSRLGTAARAALE</sequence>
<dbReference type="InterPro" id="IPR000515">
    <property type="entry name" value="MetI-like"/>
</dbReference>
<gene>
    <name evidence="10" type="ORF">HLA99_12740</name>
</gene>
<dbReference type="InterPro" id="IPR050366">
    <property type="entry name" value="BP-dependent_transpt_permease"/>
</dbReference>
<evidence type="ECO:0000256" key="5">
    <source>
        <dbReference type="ARBA" id="ARBA00022989"/>
    </source>
</evidence>
<evidence type="ECO:0000259" key="9">
    <source>
        <dbReference type="PROSITE" id="PS50928"/>
    </source>
</evidence>
<reference evidence="10 11" key="1">
    <citation type="submission" date="2020-05" db="EMBL/GenBank/DDBJ databases">
        <title>MicrobeNet Type strains.</title>
        <authorList>
            <person name="Nicholson A.C."/>
        </authorList>
    </citation>
    <scope>NUCLEOTIDE SEQUENCE [LARGE SCALE GENOMIC DNA]</scope>
    <source>
        <strain evidence="10 11">JCM 14282</strain>
    </source>
</reference>